<sequence>MAGKPWSYIASRTGGAGRKAESSAQHHRRMLSKYDTPPSSDELDNIQTPLPTPSKASIPATPSSSKRRGSASGLKIQNYILGQCIGKGAFGAVYAALNLWTGETVAAKQIGLSNLPKVEIQKIMLEIDLLRALDHPNIVRYHGFVKTEDILYIILEFCENGSLTLISKDFGTIPEHLVAIYTAQVLQGLVYLHDQGVIHRDIKGANILTTKEGIVKLADFGVATRASDDPQVVGTPNWMAPEIILLNGATSASDIWSVGCTIIELITAKPPYNDLEQMQALYRIVHDEHPPIPAGISEMLNDFLMLCFRKDPSRRPSARDLLRHAWIRYARFPDESGQSSRQRVPPTPSSTRSEARSQRHTHRTDVQSLGQSRQQLYLNHGSSPKPATLDEKQTLVETKLRLYAEEAARHNAEASDQWDDDFEIKDIPSNFTKNVTTKFRLPTTLVPRFVEFDSENSNNWDVDFEGDLKVKVLR</sequence>
<evidence type="ECO:0000313" key="1">
    <source>
        <dbReference type="EMBL" id="KAK9238502.1"/>
    </source>
</evidence>
<name>A0ACC3T3N4_LIPKO</name>
<organism evidence="1 2">
    <name type="scientific">Lipomyces kononenkoae</name>
    <name type="common">Yeast</name>
    <dbReference type="NCBI Taxonomy" id="34357"/>
    <lineage>
        <taxon>Eukaryota</taxon>
        <taxon>Fungi</taxon>
        <taxon>Dikarya</taxon>
        <taxon>Ascomycota</taxon>
        <taxon>Saccharomycotina</taxon>
        <taxon>Lipomycetes</taxon>
        <taxon>Lipomycetales</taxon>
        <taxon>Lipomycetaceae</taxon>
        <taxon>Lipomyces</taxon>
    </lineage>
</organism>
<reference evidence="2" key="1">
    <citation type="journal article" date="2024" name="Front. Bioeng. Biotechnol.">
        <title>Genome-scale model development and genomic sequencing of the oleaginous clade Lipomyces.</title>
        <authorList>
            <person name="Czajka J.J."/>
            <person name="Han Y."/>
            <person name="Kim J."/>
            <person name="Mondo S.J."/>
            <person name="Hofstad B.A."/>
            <person name="Robles A."/>
            <person name="Haridas S."/>
            <person name="Riley R."/>
            <person name="LaButti K."/>
            <person name="Pangilinan J."/>
            <person name="Andreopoulos W."/>
            <person name="Lipzen A."/>
            <person name="Yan J."/>
            <person name="Wang M."/>
            <person name="Ng V."/>
            <person name="Grigoriev I.V."/>
            <person name="Spatafora J.W."/>
            <person name="Magnuson J.K."/>
            <person name="Baker S.E."/>
            <person name="Pomraning K.R."/>
        </authorList>
    </citation>
    <scope>NUCLEOTIDE SEQUENCE [LARGE SCALE GENOMIC DNA]</scope>
    <source>
        <strain evidence="2">CBS 7786</strain>
    </source>
</reference>
<proteinExistence type="predicted"/>
<evidence type="ECO:0000313" key="2">
    <source>
        <dbReference type="Proteomes" id="UP001433508"/>
    </source>
</evidence>
<gene>
    <name evidence="1" type="ORF">V1525DRAFT_400703</name>
</gene>
<comment type="caution">
    <text evidence="1">The sequence shown here is derived from an EMBL/GenBank/DDBJ whole genome shotgun (WGS) entry which is preliminary data.</text>
</comment>
<dbReference type="Proteomes" id="UP001433508">
    <property type="component" value="Unassembled WGS sequence"/>
</dbReference>
<protein>
    <submittedName>
        <fullName evidence="1">Kinase-like domain-containing protein</fullName>
    </submittedName>
</protein>
<keyword evidence="2" id="KW-1185">Reference proteome</keyword>
<dbReference type="EMBL" id="MU971355">
    <property type="protein sequence ID" value="KAK9238502.1"/>
    <property type="molecule type" value="Genomic_DNA"/>
</dbReference>
<accession>A0ACC3T3N4</accession>